<gene>
    <name evidence="2" type="ORF">LR394_21910</name>
</gene>
<reference evidence="2" key="1">
    <citation type="submission" date="2021-11" db="EMBL/GenBank/DDBJ databases">
        <title>Streptomyces corallinus and Kineosporia corallina sp. nov., two new coral-derived marine actinobacteria.</title>
        <authorList>
            <person name="Buangrab K."/>
            <person name="Sutthacheep M."/>
            <person name="Yeemin T."/>
            <person name="Harunari E."/>
            <person name="Igarashi Y."/>
            <person name="Sripreechasak P."/>
            <person name="Kanchanasin P."/>
            <person name="Tanasupawat S."/>
            <person name="Phongsopitanun W."/>
        </authorList>
    </citation>
    <scope>NUCLEOTIDE SEQUENCE</scope>
    <source>
        <strain evidence="2">JCM 31032</strain>
    </source>
</reference>
<name>A0A9X1SVD6_9ACTN</name>
<keyword evidence="1" id="KW-1133">Transmembrane helix</keyword>
<sequence length="65" mass="7189">MDLPTLAVLVFGAVLWAIWRSGELRGFQVFCSFLFGFFLAGSVIAPSVSEAVQTVFDWISTWSIT</sequence>
<feature type="transmembrane region" description="Helical" evidence="1">
    <location>
        <begin position="29"/>
        <end position="48"/>
    </location>
</feature>
<dbReference type="EMBL" id="JAJOMB010000012">
    <property type="protein sequence ID" value="MCD5313569.1"/>
    <property type="molecule type" value="Genomic_DNA"/>
</dbReference>
<dbReference type="AlphaFoldDB" id="A0A9X1SVD6"/>
<dbReference type="Proteomes" id="UP001138997">
    <property type="component" value="Unassembled WGS sequence"/>
</dbReference>
<evidence type="ECO:0000313" key="3">
    <source>
        <dbReference type="Proteomes" id="UP001138997"/>
    </source>
</evidence>
<feature type="transmembrane region" description="Helical" evidence="1">
    <location>
        <begin position="6"/>
        <end position="22"/>
    </location>
</feature>
<dbReference type="RefSeq" id="WP_231444885.1">
    <property type="nucleotide sequence ID" value="NZ_JAJOMB010000012.1"/>
</dbReference>
<comment type="caution">
    <text evidence="2">The sequence shown here is derived from an EMBL/GenBank/DDBJ whole genome shotgun (WGS) entry which is preliminary data.</text>
</comment>
<protein>
    <submittedName>
        <fullName evidence="2">Uncharacterized protein</fullName>
    </submittedName>
</protein>
<evidence type="ECO:0000256" key="1">
    <source>
        <dbReference type="SAM" id="Phobius"/>
    </source>
</evidence>
<organism evidence="2 3">
    <name type="scientific">Kineosporia babensis</name>
    <dbReference type="NCBI Taxonomy" id="499548"/>
    <lineage>
        <taxon>Bacteria</taxon>
        <taxon>Bacillati</taxon>
        <taxon>Actinomycetota</taxon>
        <taxon>Actinomycetes</taxon>
        <taxon>Kineosporiales</taxon>
        <taxon>Kineosporiaceae</taxon>
        <taxon>Kineosporia</taxon>
    </lineage>
</organism>
<evidence type="ECO:0000313" key="2">
    <source>
        <dbReference type="EMBL" id="MCD5313569.1"/>
    </source>
</evidence>
<accession>A0A9X1SVD6</accession>
<proteinExistence type="predicted"/>
<keyword evidence="1" id="KW-0812">Transmembrane</keyword>
<keyword evidence="3" id="KW-1185">Reference proteome</keyword>
<keyword evidence="1" id="KW-0472">Membrane</keyword>